<name>A0A9N7V2J0_PLEPL</name>
<gene>
    <name evidence="2" type="ORF">PLEPLA_LOCUS29370</name>
</gene>
<dbReference type="Proteomes" id="UP001153269">
    <property type="component" value="Unassembled WGS sequence"/>
</dbReference>
<evidence type="ECO:0000256" key="1">
    <source>
        <dbReference type="SAM" id="MobiDB-lite"/>
    </source>
</evidence>
<protein>
    <submittedName>
        <fullName evidence="2">Uncharacterized protein</fullName>
    </submittedName>
</protein>
<comment type="caution">
    <text evidence="2">The sequence shown here is derived from an EMBL/GenBank/DDBJ whole genome shotgun (WGS) entry which is preliminary data.</text>
</comment>
<feature type="compositionally biased region" description="Acidic residues" evidence="1">
    <location>
        <begin position="1"/>
        <end position="14"/>
    </location>
</feature>
<sequence length="177" mass="19323">MEEGEGDSEEEGDSDELRLNKSSHLQSEVNLSSPPAACSRCGHASDSRANPYAKPALSHSMRDKYASVQAEQIRGAREAGLNLTALKPIYPLGYMLAEEWTPDVRVQGARPGEQLVPVQPGQGSGTRQREHRQRSEPRLSVPGQRAVSDTGPPPRTLQRPVGLLALHFHTLVVFLLV</sequence>
<feature type="region of interest" description="Disordered" evidence="1">
    <location>
        <begin position="1"/>
        <end position="60"/>
    </location>
</feature>
<dbReference type="AlphaFoldDB" id="A0A9N7V2J0"/>
<feature type="compositionally biased region" description="Polar residues" evidence="1">
    <location>
        <begin position="20"/>
        <end position="33"/>
    </location>
</feature>
<reference evidence="2" key="1">
    <citation type="submission" date="2020-03" db="EMBL/GenBank/DDBJ databases">
        <authorList>
            <person name="Weist P."/>
        </authorList>
    </citation>
    <scope>NUCLEOTIDE SEQUENCE</scope>
</reference>
<dbReference type="EMBL" id="CADEAL010002669">
    <property type="protein sequence ID" value="CAB1441609.1"/>
    <property type="molecule type" value="Genomic_DNA"/>
</dbReference>
<feature type="region of interest" description="Disordered" evidence="1">
    <location>
        <begin position="112"/>
        <end position="155"/>
    </location>
</feature>
<keyword evidence="3" id="KW-1185">Reference proteome</keyword>
<organism evidence="2 3">
    <name type="scientific">Pleuronectes platessa</name>
    <name type="common">European plaice</name>
    <dbReference type="NCBI Taxonomy" id="8262"/>
    <lineage>
        <taxon>Eukaryota</taxon>
        <taxon>Metazoa</taxon>
        <taxon>Chordata</taxon>
        <taxon>Craniata</taxon>
        <taxon>Vertebrata</taxon>
        <taxon>Euteleostomi</taxon>
        <taxon>Actinopterygii</taxon>
        <taxon>Neopterygii</taxon>
        <taxon>Teleostei</taxon>
        <taxon>Neoteleostei</taxon>
        <taxon>Acanthomorphata</taxon>
        <taxon>Carangaria</taxon>
        <taxon>Pleuronectiformes</taxon>
        <taxon>Pleuronectoidei</taxon>
        <taxon>Pleuronectidae</taxon>
        <taxon>Pleuronectes</taxon>
    </lineage>
</organism>
<evidence type="ECO:0000313" key="2">
    <source>
        <dbReference type="EMBL" id="CAB1441609.1"/>
    </source>
</evidence>
<evidence type="ECO:0000313" key="3">
    <source>
        <dbReference type="Proteomes" id="UP001153269"/>
    </source>
</evidence>
<accession>A0A9N7V2J0</accession>
<proteinExistence type="predicted"/>